<dbReference type="Gene3D" id="3.30.200.20">
    <property type="entry name" value="Phosphorylase Kinase, domain 1"/>
    <property type="match status" value="1"/>
</dbReference>
<name>A0ABW2GCK2_9ACTN</name>
<dbReference type="InterPro" id="IPR017441">
    <property type="entry name" value="Protein_kinase_ATP_BS"/>
</dbReference>
<dbReference type="PANTHER" id="PTHR43289:SF34">
    <property type="entry name" value="SERINE_THREONINE-PROTEIN KINASE YBDM-RELATED"/>
    <property type="match status" value="1"/>
</dbReference>
<keyword evidence="10" id="KW-1185">Reference proteome</keyword>
<dbReference type="EMBL" id="JBHSZO010000012">
    <property type="protein sequence ID" value="MFC7218529.1"/>
    <property type="molecule type" value="Genomic_DNA"/>
</dbReference>
<dbReference type="PROSITE" id="PS50011">
    <property type="entry name" value="PROTEIN_KINASE_DOM"/>
    <property type="match status" value="1"/>
</dbReference>
<evidence type="ECO:0000256" key="2">
    <source>
        <dbReference type="ARBA" id="ARBA00022741"/>
    </source>
</evidence>
<evidence type="ECO:0000313" key="9">
    <source>
        <dbReference type="EMBL" id="MFC7218529.1"/>
    </source>
</evidence>
<proteinExistence type="predicted"/>
<dbReference type="CDD" id="cd14014">
    <property type="entry name" value="STKc_PknB_like"/>
    <property type="match status" value="1"/>
</dbReference>
<keyword evidence="7" id="KW-0812">Transmembrane</keyword>
<dbReference type="PROSITE" id="PS00108">
    <property type="entry name" value="PROTEIN_KINASE_ST"/>
    <property type="match status" value="1"/>
</dbReference>
<keyword evidence="4 5" id="KW-0067">ATP-binding</keyword>
<feature type="compositionally biased region" description="Low complexity" evidence="6">
    <location>
        <begin position="429"/>
        <end position="450"/>
    </location>
</feature>
<dbReference type="RefSeq" id="WP_386413896.1">
    <property type="nucleotide sequence ID" value="NZ_JBHSZO010000012.1"/>
</dbReference>
<feature type="compositionally biased region" description="Low complexity" evidence="6">
    <location>
        <begin position="389"/>
        <end position="422"/>
    </location>
</feature>
<evidence type="ECO:0000256" key="7">
    <source>
        <dbReference type="SAM" id="Phobius"/>
    </source>
</evidence>
<keyword evidence="2 5" id="KW-0547">Nucleotide-binding</keyword>
<dbReference type="Gene3D" id="1.10.510.10">
    <property type="entry name" value="Transferase(Phosphotransferase) domain 1"/>
    <property type="match status" value="1"/>
</dbReference>
<comment type="caution">
    <text evidence="9">The sequence shown here is derived from an EMBL/GenBank/DDBJ whole genome shotgun (WGS) entry which is preliminary data.</text>
</comment>
<gene>
    <name evidence="9" type="ORF">ACFQLX_10170</name>
</gene>
<dbReference type="PANTHER" id="PTHR43289">
    <property type="entry name" value="MITOGEN-ACTIVATED PROTEIN KINASE KINASE KINASE 20-RELATED"/>
    <property type="match status" value="1"/>
</dbReference>
<feature type="compositionally biased region" description="Low complexity" evidence="6">
    <location>
        <begin position="316"/>
        <end position="334"/>
    </location>
</feature>
<dbReference type="Pfam" id="PF00069">
    <property type="entry name" value="Pkinase"/>
    <property type="match status" value="1"/>
</dbReference>
<feature type="transmembrane region" description="Helical" evidence="7">
    <location>
        <begin position="349"/>
        <end position="371"/>
    </location>
</feature>
<dbReference type="SMART" id="SM00220">
    <property type="entry name" value="S_TKc"/>
    <property type="match status" value="1"/>
</dbReference>
<keyword evidence="3 9" id="KW-0418">Kinase</keyword>
<evidence type="ECO:0000313" key="10">
    <source>
        <dbReference type="Proteomes" id="UP001596413"/>
    </source>
</evidence>
<dbReference type="GO" id="GO:0016301">
    <property type="term" value="F:kinase activity"/>
    <property type="evidence" value="ECO:0007669"/>
    <property type="project" value="UniProtKB-KW"/>
</dbReference>
<keyword evidence="7" id="KW-1133">Transmembrane helix</keyword>
<dbReference type="SUPFAM" id="SSF56112">
    <property type="entry name" value="Protein kinase-like (PK-like)"/>
    <property type="match status" value="1"/>
</dbReference>
<protein>
    <submittedName>
        <fullName evidence="9">Protein kinase</fullName>
    </submittedName>
</protein>
<reference evidence="10" key="1">
    <citation type="journal article" date="2019" name="Int. J. Syst. Evol. Microbiol.">
        <title>The Global Catalogue of Microorganisms (GCM) 10K type strain sequencing project: providing services to taxonomists for standard genome sequencing and annotation.</title>
        <authorList>
            <consortium name="The Broad Institute Genomics Platform"/>
            <consortium name="The Broad Institute Genome Sequencing Center for Infectious Disease"/>
            <person name="Wu L."/>
            <person name="Ma J."/>
        </authorList>
    </citation>
    <scope>NUCLEOTIDE SEQUENCE [LARGE SCALE GENOMIC DNA]</scope>
    <source>
        <strain evidence="10">CGMCC 1.13681</strain>
    </source>
</reference>
<feature type="region of interest" description="Disordered" evidence="6">
    <location>
        <begin position="303"/>
        <end position="344"/>
    </location>
</feature>
<evidence type="ECO:0000256" key="4">
    <source>
        <dbReference type="ARBA" id="ARBA00022840"/>
    </source>
</evidence>
<accession>A0ABW2GCK2</accession>
<sequence>MQSLESEDPRVIGEYRLIGRLGAGGMGRVYLARSDLGRTVAVKLIHEQLAQEPLFRTRFRQEVTAARRVGGEWTAPVLDADTEAEVPWVATGYIAGPALEDIVDHDHGPLPEHSLRVLAAGLGRALQAIHAAGIIHRDLKPSNVLLTLDGPRVIDFGIARALHATGADAVTRPGMAVGSPAFMSPEQVRGEHLTPAGDVFSLGAVLVYAASGRMPFGTPEGGVMALMYRIANERPDLSGVPPQLHPLVASCLAKDPAARPTPEEIVALARAPRPGAGGEPWLPGGVLARLGRHAVRLLEVEAPQAGGSGESGRPDAQAASASSGTAGKAGGAAPADRRRARPRRRSRRLALVAAAVAAVALLGGGAVYLTADEVGDSGDPDTRTQGRHAVSAGADAGPSSSASPGGTKKPGAPATPPRGATGTPPPSGAPATTAPGGKAPAPGSPGASPAATPPPPPRPVDPGEVAPSFEPAAADVPAAFLGTWSGSSSALLASHSRRLSIVQGGIGQPVVTITGTGSGLLGATYTCVWTAPLAKAGSPGAPLTLGTATLTQADPASACSADPATTLTALSSSQLRREWPDGSKADMTFTRDS</sequence>
<organism evidence="9 10">
    <name type="scientific">Streptomyces polyrhachis</name>
    <dbReference type="NCBI Taxonomy" id="1282885"/>
    <lineage>
        <taxon>Bacteria</taxon>
        <taxon>Bacillati</taxon>
        <taxon>Actinomycetota</taxon>
        <taxon>Actinomycetes</taxon>
        <taxon>Kitasatosporales</taxon>
        <taxon>Streptomycetaceae</taxon>
        <taxon>Streptomyces</taxon>
    </lineage>
</organism>
<keyword evidence="7" id="KW-0472">Membrane</keyword>
<feature type="compositionally biased region" description="Pro residues" evidence="6">
    <location>
        <begin position="451"/>
        <end position="460"/>
    </location>
</feature>
<dbReference type="PROSITE" id="PS00107">
    <property type="entry name" value="PROTEIN_KINASE_ATP"/>
    <property type="match status" value="1"/>
</dbReference>
<keyword evidence="1" id="KW-0808">Transferase</keyword>
<evidence type="ECO:0000256" key="6">
    <source>
        <dbReference type="SAM" id="MobiDB-lite"/>
    </source>
</evidence>
<evidence type="ECO:0000256" key="5">
    <source>
        <dbReference type="PROSITE-ProRule" id="PRU10141"/>
    </source>
</evidence>
<feature type="domain" description="Protein kinase" evidence="8">
    <location>
        <begin position="15"/>
        <end position="282"/>
    </location>
</feature>
<feature type="compositionally biased region" description="Basic and acidic residues" evidence="6">
    <location>
        <begin position="575"/>
        <end position="593"/>
    </location>
</feature>
<feature type="binding site" evidence="5">
    <location>
        <position position="43"/>
    </location>
    <ligand>
        <name>ATP</name>
        <dbReference type="ChEBI" id="CHEBI:30616"/>
    </ligand>
</feature>
<dbReference type="InterPro" id="IPR011009">
    <property type="entry name" value="Kinase-like_dom_sf"/>
</dbReference>
<evidence type="ECO:0000259" key="8">
    <source>
        <dbReference type="PROSITE" id="PS50011"/>
    </source>
</evidence>
<evidence type="ECO:0000256" key="3">
    <source>
        <dbReference type="ARBA" id="ARBA00022777"/>
    </source>
</evidence>
<feature type="region of interest" description="Disordered" evidence="6">
    <location>
        <begin position="376"/>
        <end position="468"/>
    </location>
</feature>
<feature type="region of interest" description="Disordered" evidence="6">
    <location>
        <begin position="571"/>
        <end position="593"/>
    </location>
</feature>
<dbReference type="InterPro" id="IPR000719">
    <property type="entry name" value="Prot_kinase_dom"/>
</dbReference>
<evidence type="ECO:0000256" key="1">
    <source>
        <dbReference type="ARBA" id="ARBA00022679"/>
    </source>
</evidence>
<dbReference type="InterPro" id="IPR008271">
    <property type="entry name" value="Ser/Thr_kinase_AS"/>
</dbReference>
<dbReference type="Proteomes" id="UP001596413">
    <property type="component" value="Unassembled WGS sequence"/>
</dbReference>